<name>A0ABD1CZT8_CULPP</name>
<keyword evidence="2" id="KW-1185">Reference proteome</keyword>
<evidence type="ECO:0000313" key="2">
    <source>
        <dbReference type="Proteomes" id="UP001562425"/>
    </source>
</evidence>
<dbReference type="EMBL" id="JBEHCU010008391">
    <property type="protein sequence ID" value="KAL1383951.1"/>
    <property type="molecule type" value="Genomic_DNA"/>
</dbReference>
<protein>
    <submittedName>
        <fullName evidence="1">Uncharacterized protein</fullName>
    </submittedName>
</protein>
<evidence type="ECO:0000313" key="1">
    <source>
        <dbReference type="EMBL" id="KAL1383951.1"/>
    </source>
</evidence>
<sequence>MDKREIVDRFWQRMGKLIGIIPWRVISIMDLLELSGSDALAEVKDWGTAINATIQTEGQAIYDEGIERKTADADQDNDDDQNIEVTTPLGLLLQELY</sequence>
<comment type="caution">
    <text evidence="1">The sequence shown here is derived from an EMBL/GenBank/DDBJ whole genome shotgun (WGS) entry which is preliminary data.</text>
</comment>
<dbReference type="AlphaFoldDB" id="A0ABD1CZT8"/>
<accession>A0ABD1CZT8</accession>
<reference evidence="1 2" key="1">
    <citation type="submission" date="2024-05" db="EMBL/GenBank/DDBJ databases">
        <title>Culex pipiens pipiens assembly and annotation.</title>
        <authorList>
            <person name="Alout H."/>
            <person name="Durand T."/>
        </authorList>
    </citation>
    <scope>NUCLEOTIDE SEQUENCE [LARGE SCALE GENOMIC DNA]</scope>
    <source>
        <strain evidence="1">HA-2024</strain>
        <tissue evidence="1">Whole body</tissue>
    </source>
</reference>
<proteinExistence type="predicted"/>
<dbReference type="Proteomes" id="UP001562425">
    <property type="component" value="Unassembled WGS sequence"/>
</dbReference>
<organism evidence="1 2">
    <name type="scientific">Culex pipiens pipiens</name>
    <name type="common">Northern house mosquito</name>
    <dbReference type="NCBI Taxonomy" id="38569"/>
    <lineage>
        <taxon>Eukaryota</taxon>
        <taxon>Metazoa</taxon>
        <taxon>Ecdysozoa</taxon>
        <taxon>Arthropoda</taxon>
        <taxon>Hexapoda</taxon>
        <taxon>Insecta</taxon>
        <taxon>Pterygota</taxon>
        <taxon>Neoptera</taxon>
        <taxon>Endopterygota</taxon>
        <taxon>Diptera</taxon>
        <taxon>Nematocera</taxon>
        <taxon>Culicoidea</taxon>
        <taxon>Culicidae</taxon>
        <taxon>Culicinae</taxon>
        <taxon>Culicini</taxon>
        <taxon>Culex</taxon>
        <taxon>Culex</taxon>
    </lineage>
</organism>
<gene>
    <name evidence="1" type="ORF">pipiens_013104</name>
</gene>